<reference evidence="2 3" key="1">
    <citation type="submission" date="2024-11" db="EMBL/GenBank/DDBJ databases">
        <title>Chromosome-level genome assembly of the freshwater bivalve Anodonta woodiana.</title>
        <authorList>
            <person name="Chen X."/>
        </authorList>
    </citation>
    <scope>NUCLEOTIDE SEQUENCE [LARGE SCALE GENOMIC DNA]</scope>
    <source>
        <strain evidence="2">MN2024</strain>
        <tissue evidence="2">Gills</tissue>
    </source>
</reference>
<name>A0ABD3W3H4_SINWO</name>
<comment type="caution">
    <text evidence="2">The sequence shown here is derived from an EMBL/GenBank/DDBJ whole genome shotgun (WGS) entry which is preliminary data.</text>
</comment>
<sequence>DDSDSDGDSDSQGGGDGGDKKVVTIKRFEKEVNHLKDSMLELKKMQDEIRYLLTDLVVRLNGGNGVSYYG</sequence>
<proteinExistence type="predicted"/>
<protein>
    <submittedName>
        <fullName evidence="2">Uncharacterized protein</fullName>
    </submittedName>
</protein>
<evidence type="ECO:0000313" key="2">
    <source>
        <dbReference type="EMBL" id="KAL3868442.1"/>
    </source>
</evidence>
<feature type="non-terminal residue" evidence="2">
    <location>
        <position position="1"/>
    </location>
</feature>
<keyword evidence="3" id="KW-1185">Reference proteome</keyword>
<organism evidence="2 3">
    <name type="scientific">Sinanodonta woodiana</name>
    <name type="common">Chinese pond mussel</name>
    <name type="synonym">Anodonta woodiana</name>
    <dbReference type="NCBI Taxonomy" id="1069815"/>
    <lineage>
        <taxon>Eukaryota</taxon>
        <taxon>Metazoa</taxon>
        <taxon>Spiralia</taxon>
        <taxon>Lophotrochozoa</taxon>
        <taxon>Mollusca</taxon>
        <taxon>Bivalvia</taxon>
        <taxon>Autobranchia</taxon>
        <taxon>Heteroconchia</taxon>
        <taxon>Palaeoheterodonta</taxon>
        <taxon>Unionida</taxon>
        <taxon>Unionoidea</taxon>
        <taxon>Unionidae</taxon>
        <taxon>Unioninae</taxon>
        <taxon>Sinanodonta</taxon>
    </lineage>
</organism>
<evidence type="ECO:0000313" key="3">
    <source>
        <dbReference type="Proteomes" id="UP001634394"/>
    </source>
</evidence>
<feature type="non-terminal residue" evidence="2">
    <location>
        <position position="70"/>
    </location>
</feature>
<evidence type="ECO:0000256" key="1">
    <source>
        <dbReference type="SAM" id="MobiDB-lite"/>
    </source>
</evidence>
<dbReference type="EMBL" id="JBJQND010000008">
    <property type="protein sequence ID" value="KAL3868442.1"/>
    <property type="molecule type" value="Genomic_DNA"/>
</dbReference>
<feature type="region of interest" description="Disordered" evidence="1">
    <location>
        <begin position="1"/>
        <end position="20"/>
    </location>
</feature>
<dbReference type="AlphaFoldDB" id="A0ABD3W3H4"/>
<accession>A0ABD3W3H4</accession>
<dbReference type="Proteomes" id="UP001634394">
    <property type="component" value="Unassembled WGS sequence"/>
</dbReference>
<gene>
    <name evidence="2" type="ORF">ACJMK2_041249</name>
</gene>